<sequence>MTDERNARAQVERWGDMVWRLALARTRHIQDSEDVFQEVFARFFRHEEELDSDEHRKAWLIRCTLNCTNTLLSARWRTHLPLEEAVTKAMEPADRTVYEAVLSLPKKYRTAIHLHYYEGYSVEEIAALTGAKTGTVKSWLSRGRDRLARALKGDE</sequence>
<evidence type="ECO:0000259" key="5">
    <source>
        <dbReference type="Pfam" id="PF04542"/>
    </source>
</evidence>
<dbReference type="Gene3D" id="1.10.1740.10">
    <property type="match status" value="1"/>
</dbReference>
<evidence type="ECO:0000256" key="3">
    <source>
        <dbReference type="ARBA" id="ARBA00023082"/>
    </source>
</evidence>
<dbReference type="Proteomes" id="UP000823921">
    <property type="component" value="Unassembled WGS sequence"/>
</dbReference>
<protein>
    <submittedName>
        <fullName evidence="7">RNA polymerase sigma factor</fullName>
    </submittedName>
</protein>
<dbReference type="GO" id="GO:0006352">
    <property type="term" value="P:DNA-templated transcription initiation"/>
    <property type="evidence" value="ECO:0007669"/>
    <property type="project" value="InterPro"/>
</dbReference>
<organism evidence="7 8">
    <name type="scientific">Candidatus Flavonifractor intestinigallinarum</name>
    <dbReference type="NCBI Taxonomy" id="2838586"/>
    <lineage>
        <taxon>Bacteria</taxon>
        <taxon>Bacillati</taxon>
        <taxon>Bacillota</taxon>
        <taxon>Clostridia</taxon>
        <taxon>Eubacteriales</taxon>
        <taxon>Oscillospiraceae</taxon>
        <taxon>Flavonifractor</taxon>
    </lineage>
</organism>
<dbReference type="GO" id="GO:0003677">
    <property type="term" value="F:DNA binding"/>
    <property type="evidence" value="ECO:0007669"/>
    <property type="project" value="InterPro"/>
</dbReference>
<dbReference type="AlphaFoldDB" id="A0A9D2MKE9"/>
<dbReference type="InterPro" id="IPR036388">
    <property type="entry name" value="WH-like_DNA-bd_sf"/>
</dbReference>
<evidence type="ECO:0000256" key="4">
    <source>
        <dbReference type="ARBA" id="ARBA00023163"/>
    </source>
</evidence>
<dbReference type="PANTHER" id="PTHR43133">
    <property type="entry name" value="RNA POLYMERASE ECF-TYPE SIGMA FACTO"/>
    <property type="match status" value="1"/>
</dbReference>
<evidence type="ECO:0000256" key="1">
    <source>
        <dbReference type="ARBA" id="ARBA00010641"/>
    </source>
</evidence>
<evidence type="ECO:0000313" key="7">
    <source>
        <dbReference type="EMBL" id="HJB80055.1"/>
    </source>
</evidence>
<evidence type="ECO:0000313" key="8">
    <source>
        <dbReference type="Proteomes" id="UP000823921"/>
    </source>
</evidence>
<dbReference type="EMBL" id="DWXO01000036">
    <property type="protein sequence ID" value="HJB80055.1"/>
    <property type="molecule type" value="Genomic_DNA"/>
</dbReference>
<dbReference type="PANTHER" id="PTHR43133:SF51">
    <property type="entry name" value="RNA POLYMERASE SIGMA FACTOR"/>
    <property type="match status" value="1"/>
</dbReference>
<dbReference type="InterPro" id="IPR013324">
    <property type="entry name" value="RNA_pol_sigma_r3/r4-like"/>
</dbReference>
<dbReference type="InterPro" id="IPR007627">
    <property type="entry name" value="RNA_pol_sigma70_r2"/>
</dbReference>
<gene>
    <name evidence="7" type="ORF">H9712_03630</name>
</gene>
<dbReference type="InterPro" id="IPR013249">
    <property type="entry name" value="RNA_pol_sigma70_r4_t2"/>
</dbReference>
<dbReference type="SUPFAM" id="SSF88659">
    <property type="entry name" value="Sigma3 and sigma4 domains of RNA polymerase sigma factors"/>
    <property type="match status" value="1"/>
</dbReference>
<dbReference type="GO" id="GO:0016987">
    <property type="term" value="F:sigma factor activity"/>
    <property type="evidence" value="ECO:0007669"/>
    <property type="project" value="UniProtKB-KW"/>
</dbReference>
<dbReference type="InterPro" id="IPR013325">
    <property type="entry name" value="RNA_pol_sigma_r2"/>
</dbReference>
<name>A0A9D2MKE9_9FIRM</name>
<reference evidence="7" key="1">
    <citation type="journal article" date="2021" name="PeerJ">
        <title>Extensive microbial diversity within the chicken gut microbiome revealed by metagenomics and culture.</title>
        <authorList>
            <person name="Gilroy R."/>
            <person name="Ravi A."/>
            <person name="Getino M."/>
            <person name="Pursley I."/>
            <person name="Horton D.L."/>
            <person name="Alikhan N.F."/>
            <person name="Baker D."/>
            <person name="Gharbi K."/>
            <person name="Hall N."/>
            <person name="Watson M."/>
            <person name="Adriaenssens E.M."/>
            <person name="Foster-Nyarko E."/>
            <person name="Jarju S."/>
            <person name="Secka A."/>
            <person name="Antonio M."/>
            <person name="Oren A."/>
            <person name="Chaudhuri R.R."/>
            <person name="La Ragione R."/>
            <person name="Hildebrand F."/>
            <person name="Pallen M.J."/>
        </authorList>
    </citation>
    <scope>NUCLEOTIDE SEQUENCE</scope>
    <source>
        <strain evidence="7">CHK192-8294</strain>
    </source>
</reference>
<dbReference type="InterPro" id="IPR014284">
    <property type="entry name" value="RNA_pol_sigma-70_dom"/>
</dbReference>
<feature type="domain" description="RNA polymerase sigma factor 70 region 4 type 2" evidence="6">
    <location>
        <begin position="97"/>
        <end position="147"/>
    </location>
</feature>
<comment type="caution">
    <text evidence="7">The sequence shown here is derived from an EMBL/GenBank/DDBJ whole genome shotgun (WGS) entry which is preliminary data.</text>
</comment>
<comment type="similarity">
    <text evidence="1">Belongs to the sigma-70 factor family. ECF subfamily.</text>
</comment>
<evidence type="ECO:0000256" key="2">
    <source>
        <dbReference type="ARBA" id="ARBA00023015"/>
    </source>
</evidence>
<keyword evidence="3" id="KW-0731">Sigma factor</keyword>
<dbReference type="Pfam" id="PF04542">
    <property type="entry name" value="Sigma70_r2"/>
    <property type="match status" value="1"/>
</dbReference>
<dbReference type="Pfam" id="PF08281">
    <property type="entry name" value="Sigma70_r4_2"/>
    <property type="match status" value="1"/>
</dbReference>
<reference evidence="7" key="2">
    <citation type="submission" date="2021-04" db="EMBL/GenBank/DDBJ databases">
        <authorList>
            <person name="Gilroy R."/>
        </authorList>
    </citation>
    <scope>NUCLEOTIDE SEQUENCE</scope>
    <source>
        <strain evidence="7">CHK192-8294</strain>
    </source>
</reference>
<dbReference type="CDD" id="cd06171">
    <property type="entry name" value="Sigma70_r4"/>
    <property type="match status" value="1"/>
</dbReference>
<evidence type="ECO:0000259" key="6">
    <source>
        <dbReference type="Pfam" id="PF08281"/>
    </source>
</evidence>
<proteinExistence type="inferred from homology"/>
<accession>A0A9D2MKE9</accession>
<feature type="domain" description="RNA polymerase sigma-70 region 2" evidence="5">
    <location>
        <begin position="11"/>
        <end position="77"/>
    </location>
</feature>
<dbReference type="SUPFAM" id="SSF88946">
    <property type="entry name" value="Sigma2 domain of RNA polymerase sigma factors"/>
    <property type="match status" value="1"/>
</dbReference>
<keyword evidence="2" id="KW-0805">Transcription regulation</keyword>
<dbReference type="Gene3D" id="1.10.10.10">
    <property type="entry name" value="Winged helix-like DNA-binding domain superfamily/Winged helix DNA-binding domain"/>
    <property type="match status" value="1"/>
</dbReference>
<keyword evidence="4" id="KW-0804">Transcription</keyword>
<dbReference type="InterPro" id="IPR039425">
    <property type="entry name" value="RNA_pol_sigma-70-like"/>
</dbReference>
<dbReference type="NCBIfam" id="TIGR02937">
    <property type="entry name" value="sigma70-ECF"/>
    <property type="match status" value="1"/>
</dbReference>